<gene>
    <name evidence="2" type="ORF">Tco_0802900</name>
</gene>
<evidence type="ECO:0000256" key="1">
    <source>
        <dbReference type="SAM" id="Phobius"/>
    </source>
</evidence>
<protein>
    <submittedName>
        <fullName evidence="2">Uncharacterized protein</fullName>
    </submittedName>
</protein>
<sequence>MAGLTLLGLGRRSHMVDLSHYALNATIIICVLVCAHILSLRQVPTRRSRAIWLVTIGVLHNANALLLTTKRASGGGHCPGLPPTRTVEISDDLIPGCSDNGFIREPSFLHQLGEAPGTLVFGAKKKVMEYFRYVHSTTPRILKS</sequence>
<keyword evidence="1" id="KW-0812">Transmembrane</keyword>
<proteinExistence type="predicted"/>
<name>A0ABQ5A3Q4_9ASTR</name>
<evidence type="ECO:0000313" key="2">
    <source>
        <dbReference type="EMBL" id="GJS95932.1"/>
    </source>
</evidence>
<dbReference type="EMBL" id="BQNB010011848">
    <property type="protein sequence ID" value="GJS95932.1"/>
    <property type="molecule type" value="Genomic_DNA"/>
</dbReference>
<keyword evidence="3" id="KW-1185">Reference proteome</keyword>
<evidence type="ECO:0000313" key="3">
    <source>
        <dbReference type="Proteomes" id="UP001151760"/>
    </source>
</evidence>
<accession>A0ABQ5A3Q4</accession>
<reference evidence="2" key="1">
    <citation type="journal article" date="2022" name="Int. J. Mol. Sci.">
        <title>Draft Genome of Tanacetum Coccineum: Genomic Comparison of Closely Related Tanacetum-Family Plants.</title>
        <authorList>
            <person name="Yamashiro T."/>
            <person name="Shiraishi A."/>
            <person name="Nakayama K."/>
            <person name="Satake H."/>
        </authorList>
    </citation>
    <scope>NUCLEOTIDE SEQUENCE</scope>
</reference>
<dbReference type="Proteomes" id="UP001151760">
    <property type="component" value="Unassembled WGS sequence"/>
</dbReference>
<comment type="caution">
    <text evidence="2">The sequence shown here is derived from an EMBL/GenBank/DDBJ whole genome shotgun (WGS) entry which is preliminary data.</text>
</comment>
<reference evidence="2" key="2">
    <citation type="submission" date="2022-01" db="EMBL/GenBank/DDBJ databases">
        <authorList>
            <person name="Yamashiro T."/>
            <person name="Shiraishi A."/>
            <person name="Satake H."/>
            <person name="Nakayama K."/>
        </authorList>
    </citation>
    <scope>NUCLEOTIDE SEQUENCE</scope>
</reference>
<keyword evidence="1" id="KW-1133">Transmembrane helix</keyword>
<feature type="transmembrane region" description="Helical" evidence="1">
    <location>
        <begin position="20"/>
        <end position="38"/>
    </location>
</feature>
<organism evidence="2 3">
    <name type="scientific">Tanacetum coccineum</name>
    <dbReference type="NCBI Taxonomy" id="301880"/>
    <lineage>
        <taxon>Eukaryota</taxon>
        <taxon>Viridiplantae</taxon>
        <taxon>Streptophyta</taxon>
        <taxon>Embryophyta</taxon>
        <taxon>Tracheophyta</taxon>
        <taxon>Spermatophyta</taxon>
        <taxon>Magnoliopsida</taxon>
        <taxon>eudicotyledons</taxon>
        <taxon>Gunneridae</taxon>
        <taxon>Pentapetalae</taxon>
        <taxon>asterids</taxon>
        <taxon>campanulids</taxon>
        <taxon>Asterales</taxon>
        <taxon>Asteraceae</taxon>
        <taxon>Asteroideae</taxon>
        <taxon>Anthemideae</taxon>
        <taxon>Anthemidinae</taxon>
        <taxon>Tanacetum</taxon>
    </lineage>
</organism>
<keyword evidence="1" id="KW-0472">Membrane</keyword>